<accession>A0A0P6Z270</accession>
<dbReference type="GO" id="GO:0042158">
    <property type="term" value="P:lipoprotein biosynthetic process"/>
    <property type="evidence" value="ECO:0007669"/>
    <property type="project" value="InterPro"/>
</dbReference>
<evidence type="ECO:0000256" key="3">
    <source>
        <dbReference type="ARBA" id="ARBA00022679"/>
    </source>
</evidence>
<comment type="similarity">
    <text evidence="1">Belongs to the Lgt family.</text>
</comment>
<evidence type="ECO:0000313" key="8">
    <source>
        <dbReference type="EMBL" id="KPL91276.1"/>
    </source>
</evidence>
<dbReference type="PANTHER" id="PTHR30589:SF0">
    <property type="entry name" value="PHOSPHATIDYLGLYCEROL--PROLIPOPROTEIN DIACYLGLYCERYL TRANSFERASE"/>
    <property type="match status" value="1"/>
</dbReference>
<feature type="transmembrane region" description="Helical" evidence="7">
    <location>
        <begin position="189"/>
        <end position="207"/>
    </location>
</feature>
<dbReference type="EMBL" id="LGCM01000005">
    <property type="protein sequence ID" value="KPL91276.1"/>
    <property type="molecule type" value="Genomic_DNA"/>
</dbReference>
<dbReference type="GO" id="GO:0008961">
    <property type="term" value="F:phosphatidylglycerol-prolipoprotein diacylglyceryl transferase activity"/>
    <property type="evidence" value="ECO:0007669"/>
    <property type="project" value="InterPro"/>
</dbReference>
<feature type="transmembrane region" description="Helical" evidence="7">
    <location>
        <begin position="12"/>
        <end position="35"/>
    </location>
</feature>
<evidence type="ECO:0000256" key="5">
    <source>
        <dbReference type="ARBA" id="ARBA00022989"/>
    </source>
</evidence>
<evidence type="ECO:0000313" key="9">
    <source>
        <dbReference type="Proteomes" id="UP000050501"/>
    </source>
</evidence>
<dbReference type="Pfam" id="PF01790">
    <property type="entry name" value="LGT"/>
    <property type="match status" value="1"/>
</dbReference>
<feature type="transmembrane region" description="Helical" evidence="7">
    <location>
        <begin position="227"/>
        <end position="247"/>
    </location>
</feature>
<keyword evidence="2" id="KW-1003">Cell membrane</keyword>
<gene>
    <name evidence="8" type="ORF">ADN01_01470</name>
</gene>
<keyword evidence="6 7" id="KW-0472">Membrane</keyword>
<organism evidence="8 9">
    <name type="scientific">Levilinea saccharolytica</name>
    <dbReference type="NCBI Taxonomy" id="229921"/>
    <lineage>
        <taxon>Bacteria</taxon>
        <taxon>Bacillati</taxon>
        <taxon>Chloroflexota</taxon>
        <taxon>Anaerolineae</taxon>
        <taxon>Anaerolineales</taxon>
        <taxon>Anaerolineaceae</taxon>
        <taxon>Levilinea</taxon>
    </lineage>
</organism>
<evidence type="ECO:0000256" key="6">
    <source>
        <dbReference type="ARBA" id="ARBA00023136"/>
    </source>
</evidence>
<keyword evidence="5 7" id="KW-1133">Transmembrane helix</keyword>
<name>A0A0P6Z270_9CHLR</name>
<feature type="transmembrane region" description="Helical" evidence="7">
    <location>
        <begin position="85"/>
        <end position="102"/>
    </location>
</feature>
<evidence type="ECO:0008006" key="10">
    <source>
        <dbReference type="Google" id="ProtNLM"/>
    </source>
</evidence>
<dbReference type="InterPro" id="IPR001640">
    <property type="entry name" value="Lgt"/>
</dbReference>
<evidence type="ECO:0000256" key="1">
    <source>
        <dbReference type="ARBA" id="ARBA00007150"/>
    </source>
</evidence>
<dbReference type="RefSeq" id="WP_062418279.1">
    <property type="nucleotide sequence ID" value="NZ_DF967974.1"/>
</dbReference>
<evidence type="ECO:0000256" key="7">
    <source>
        <dbReference type="SAM" id="Phobius"/>
    </source>
</evidence>
<evidence type="ECO:0000256" key="4">
    <source>
        <dbReference type="ARBA" id="ARBA00022692"/>
    </source>
</evidence>
<keyword evidence="4 7" id="KW-0812">Transmembrane</keyword>
<feature type="transmembrane region" description="Helical" evidence="7">
    <location>
        <begin position="160"/>
        <end position="177"/>
    </location>
</feature>
<proteinExistence type="inferred from homology"/>
<protein>
    <recommendedName>
        <fullName evidence="10">Phosphatidylglycerol--prolipoprotein diacylglyceryl transferase</fullName>
    </recommendedName>
</protein>
<evidence type="ECO:0000256" key="2">
    <source>
        <dbReference type="ARBA" id="ARBA00022475"/>
    </source>
</evidence>
<dbReference type="STRING" id="229921.ADN01_01470"/>
<feature type="transmembrane region" description="Helical" evidence="7">
    <location>
        <begin position="47"/>
        <end position="65"/>
    </location>
</feature>
<dbReference type="GO" id="GO:0005886">
    <property type="term" value="C:plasma membrane"/>
    <property type="evidence" value="ECO:0007669"/>
    <property type="project" value="InterPro"/>
</dbReference>
<comment type="caution">
    <text evidence="8">The sequence shown here is derived from an EMBL/GenBank/DDBJ whole genome shotgun (WGS) entry which is preliminary data.</text>
</comment>
<dbReference type="Proteomes" id="UP000050501">
    <property type="component" value="Unassembled WGS sequence"/>
</dbReference>
<dbReference type="AlphaFoldDB" id="A0A0P6Z270"/>
<feature type="transmembrane region" description="Helical" evidence="7">
    <location>
        <begin position="114"/>
        <end position="140"/>
    </location>
</feature>
<keyword evidence="9" id="KW-1185">Reference proteome</keyword>
<reference evidence="8 9" key="1">
    <citation type="submission" date="2015-07" db="EMBL/GenBank/DDBJ databases">
        <title>Genome sequence of Levilinea saccharolytica DSM 16555.</title>
        <authorList>
            <person name="Hemp J."/>
            <person name="Ward L.M."/>
            <person name="Pace L.A."/>
            <person name="Fischer W.W."/>
        </authorList>
    </citation>
    <scope>NUCLEOTIDE SEQUENCE [LARGE SCALE GENOMIC DNA]</scope>
    <source>
        <strain evidence="8 9">KIBI-1</strain>
    </source>
</reference>
<dbReference type="PANTHER" id="PTHR30589">
    <property type="entry name" value="PROLIPOPROTEIN DIACYLGLYCERYL TRANSFERASE"/>
    <property type="match status" value="1"/>
</dbReference>
<sequence>MLPNLQLGSWTVSTYALMYTLAFIAAGSLGMYRLGTLQTGGREWRRAVPYLLIAVLAGLFGLAWLEANIRSMLTGLSVDSIFIRVYYGLVGGMLAMLIYARMQKLPLLPATDQMVSCFALGFAIARVGCLAAGCCGGAETHHNWLAMYTPNTDGVWAMRYPTQIASMIVQLALFAYLSRPQIHPRWLQPAGRVTLLYFVVFCSERFILEFFRYDYRPLLGPLSLPHLLMLVLLAVTLFAFFTIHNLAGQTSLNSSR</sequence>
<dbReference type="OrthoDB" id="871140at2"/>
<keyword evidence="3" id="KW-0808">Transferase</keyword>